<comment type="catalytic activity">
    <reaction evidence="7">
        <text>RNA(n) + a ribonucleoside 5'-triphosphate = RNA(n+1) + diphosphate</text>
        <dbReference type="Rhea" id="RHEA:21248"/>
        <dbReference type="Rhea" id="RHEA-COMP:14527"/>
        <dbReference type="Rhea" id="RHEA-COMP:17342"/>
        <dbReference type="ChEBI" id="CHEBI:33019"/>
        <dbReference type="ChEBI" id="CHEBI:61557"/>
        <dbReference type="ChEBI" id="CHEBI:140395"/>
        <dbReference type="EC" id="2.7.7.6"/>
    </reaction>
</comment>
<dbReference type="GO" id="GO:0000428">
    <property type="term" value="C:DNA-directed RNA polymerase complex"/>
    <property type="evidence" value="ECO:0007669"/>
    <property type="project" value="UniProtKB-KW"/>
</dbReference>
<dbReference type="GO" id="GO:0046872">
    <property type="term" value="F:metal ion binding"/>
    <property type="evidence" value="ECO:0007669"/>
    <property type="project" value="UniProtKB-KW"/>
</dbReference>
<feature type="non-terminal residue" evidence="11">
    <location>
        <position position="242"/>
    </location>
</feature>
<keyword evidence="5" id="KW-0479">Metal-binding</keyword>
<evidence type="ECO:0000256" key="6">
    <source>
        <dbReference type="ARBA" id="ARBA00023163"/>
    </source>
</evidence>
<keyword evidence="4" id="KW-0548">Nucleotidyltransferase</keyword>
<dbReference type="Gene3D" id="1.10.132.30">
    <property type="match status" value="1"/>
</dbReference>
<keyword evidence="2" id="KW-0240">DNA-directed RNA polymerase</keyword>
<comment type="caution">
    <text evidence="11">The sequence shown here is derived from an EMBL/GenBank/DDBJ whole genome shotgun (WGS) entry which is preliminary data.</text>
</comment>
<evidence type="ECO:0000259" key="10">
    <source>
        <dbReference type="Pfam" id="PF05000"/>
    </source>
</evidence>
<sequence>FGNPDEAIRAYEDGIIDLHSKIKYRVHNSLKDTTVGRIIFNETLPDDIDFVNLTINKKSVEKIIAFIYRKYGGKITVDVLDKIKKLGFNFATSSGLSMGIVDLEIPSQKDKILEVAEKEVDKIQEQYNYGLIMEDEREQKIINAWTQASNDVVDAILKNLSKFNPLYIMADSGARGSKRQIGQLAGMRGLMADPSGKIIEFPIRSNFRDGLSVLEYFISTHGARKGLADTALRTSKSGYLTR</sequence>
<dbReference type="GO" id="GO:0003677">
    <property type="term" value="F:DNA binding"/>
    <property type="evidence" value="ECO:0007669"/>
    <property type="project" value="InterPro"/>
</dbReference>
<feature type="domain" description="RNA polymerase Rpb1" evidence="9">
    <location>
        <begin position="210"/>
        <end position="242"/>
    </location>
</feature>
<dbReference type="PANTHER" id="PTHR19376">
    <property type="entry name" value="DNA-DIRECTED RNA POLYMERASE"/>
    <property type="match status" value="1"/>
</dbReference>
<evidence type="ECO:0000256" key="1">
    <source>
        <dbReference type="ARBA" id="ARBA00012418"/>
    </source>
</evidence>
<dbReference type="GO" id="GO:0003899">
    <property type="term" value="F:DNA-directed RNA polymerase activity"/>
    <property type="evidence" value="ECO:0007669"/>
    <property type="project" value="UniProtKB-EC"/>
</dbReference>
<protein>
    <recommendedName>
        <fullName evidence="1">DNA-directed RNA polymerase</fullName>
        <ecNumber evidence="1">2.7.7.6</ecNumber>
    </recommendedName>
</protein>
<dbReference type="InterPro" id="IPR007083">
    <property type="entry name" value="RNA_pol_Rpb1_4"/>
</dbReference>
<dbReference type="EC" id="2.7.7.6" evidence="1"/>
<dbReference type="InterPro" id="IPR042102">
    <property type="entry name" value="RNA_pol_Rpb1_3_sf"/>
</dbReference>
<evidence type="ECO:0000256" key="7">
    <source>
        <dbReference type="ARBA" id="ARBA00048552"/>
    </source>
</evidence>
<evidence type="ECO:0000256" key="2">
    <source>
        <dbReference type="ARBA" id="ARBA00022478"/>
    </source>
</evidence>
<dbReference type="InterPro" id="IPR038120">
    <property type="entry name" value="Rpb1_funnel_sf"/>
</dbReference>
<dbReference type="PANTHER" id="PTHR19376:SF54">
    <property type="entry name" value="DNA-DIRECTED RNA POLYMERASE SUBUNIT BETA"/>
    <property type="match status" value="1"/>
</dbReference>
<keyword evidence="6" id="KW-0804">Transcription</keyword>
<evidence type="ECO:0000256" key="4">
    <source>
        <dbReference type="ARBA" id="ARBA00022695"/>
    </source>
</evidence>
<dbReference type="Gene3D" id="1.10.274.100">
    <property type="entry name" value="RNA polymerase Rpb1, domain 3"/>
    <property type="match status" value="1"/>
</dbReference>
<name>X1PQJ0_9ZZZZ</name>
<accession>X1PQJ0</accession>
<proteinExistence type="predicted"/>
<evidence type="ECO:0000256" key="5">
    <source>
        <dbReference type="ARBA" id="ARBA00022723"/>
    </source>
</evidence>
<dbReference type="Pfam" id="PF04998">
    <property type="entry name" value="RNA_pol_Rpb1_5"/>
    <property type="match status" value="1"/>
</dbReference>
<dbReference type="InterPro" id="IPR007066">
    <property type="entry name" value="RNA_pol_Rpb1_3"/>
</dbReference>
<dbReference type="Pfam" id="PF04983">
    <property type="entry name" value="RNA_pol_Rpb1_3"/>
    <property type="match status" value="1"/>
</dbReference>
<dbReference type="Pfam" id="PF05000">
    <property type="entry name" value="RNA_pol_Rpb1_4"/>
    <property type="match status" value="1"/>
</dbReference>
<dbReference type="SUPFAM" id="SSF64484">
    <property type="entry name" value="beta and beta-prime subunits of DNA dependent RNA-polymerase"/>
    <property type="match status" value="1"/>
</dbReference>
<evidence type="ECO:0000259" key="9">
    <source>
        <dbReference type="Pfam" id="PF04998"/>
    </source>
</evidence>
<dbReference type="InterPro" id="IPR045867">
    <property type="entry name" value="DNA-dir_RpoC_beta_prime"/>
</dbReference>
<keyword evidence="3" id="KW-0808">Transferase</keyword>
<reference evidence="11" key="1">
    <citation type="journal article" date="2014" name="Front. Microbiol.">
        <title>High frequency of phylogenetically diverse reductive dehalogenase-homologous genes in deep subseafloor sedimentary metagenomes.</title>
        <authorList>
            <person name="Kawai M."/>
            <person name="Futagami T."/>
            <person name="Toyoda A."/>
            <person name="Takaki Y."/>
            <person name="Nishi S."/>
            <person name="Hori S."/>
            <person name="Arai W."/>
            <person name="Tsubouchi T."/>
            <person name="Morono Y."/>
            <person name="Uchiyama I."/>
            <person name="Ito T."/>
            <person name="Fujiyama A."/>
            <person name="Inagaki F."/>
            <person name="Takami H."/>
        </authorList>
    </citation>
    <scope>NUCLEOTIDE SEQUENCE</scope>
    <source>
        <strain evidence="11">Expedition CK06-06</strain>
    </source>
</reference>
<evidence type="ECO:0000259" key="8">
    <source>
        <dbReference type="Pfam" id="PF04983"/>
    </source>
</evidence>
<feature type="domain" description="RNA polymerase Rpb1" evidence="8">
    <location>
        <begin position="1"/>
        <end position="103"/>
    </location>
</feature>
<dbReference type="InterPro" id="IPR007081">
    <property type="entry name" value="RNA_pol_Rpb1_5"/>
</dbReference>
<feature type="domain" description="RNA polymerase Rpb1" evidence="10">
    <location>
        <begin position="133"/>
        <end position="208"/>
    </location>
</feature>
<dbReference type="AlphaFoldDB" id="X1PQJ0"/>
<evidence type="ECO:0000256" key="3">
    <source>
        <dbReference type="ARBA" id="ARBA00022679"/>
    </source>
</evidence>
<gene>
    <name evidence="11" type="ORF">S06H3_53722</name>
</gene>
<dbReference type="EMBL" id="BARV01034281">
    <property type="protein sequence ID" value="GAI58103.1"/>
    <property type="molecule type" value="Genomic_DNA"/>
</dbReference>
<organism evidence="11">
    <name type="scientific">marine sediment metagenome</name>
    <dbReference type="NCBI Taxonomy" id="412755"/>
    <lineage>
        <taxon>unclassified sequences</taxon>
        <taxon>metagenomes</taxon>
        <taxon>ecological metagenomes</taxon>
    </lineage>
</organism>
<feature type="non-terminal residue" evidence="11">
    <location>
        <position position="1"/>
    </location>
</feature>
<dbReference type="GO" id="GO:0006351">
    <property type="term" value="P:DNA-templated transcription"/>
    <property type="evidence" value="ECO:0007669"/>
    <property type="project" value="InterPro"/>
</dbReference>
<evidence type="ECO:0000313" key="11">
    <source>
        <dbReference type="EMBL" id="GAI58103.1"/>
    </source>
</evidence>